<feature type="non-terminal residue" evidence="2">
    <location>
        <position position="77"/>
    </location>
</feature>
<dbReference type="EMBL" id="CAJVPP010020180">
    <property type="protein sequence ID" value="CAG8739823.1"/>
    <property type="molecule type" value="Genomic_DNA"/>
</dbReference>
<evidence type="ECO:0000256" key="1">
    <source>
        <dbReference type="SAM" id="Coils"/>
    </source>
</evidence>
<evidence type="ECO:0000313" key="2">
    <source>
        <dbReference type="EMBL" id="CAG8739823.1"/>
    </source>
</evidence>
<evidence type="ECO:0000313" key="3">
    <source>
        <dbReference type="Proteomes" id="UP000789375"/>
    </source>
</evidence>
<name>A0A9N9NK51_FUNMO</name>
<feature type="non-terminal residue" evidence="2">
    <location>
        <position position="1"/>
    </location>
</feature>
<comment type="caution">
    <text evidence="2">The sequence shown here is derived from an EMBL/GenBank/DDBJ whole genome shotgun (WGS) entry which is preliminary data.</text>
</comment>
<dbReference type="AlphaFoldDB" id="A0A9N9NK51"/>
<protein>
    <submittedName>
        <fullName evidence="2">3603_t:CDS:1</fullName>
    </submittedName>
</protein>
<proteinExistence type="predicted"/>
<gene>
    <name evidence="2" type="ORF">FMOSSE_LOCUS16081</name>
</gene>
<keyword evidence="1" id="KW-0175">Coiled coil</keyword>
<feature type="coiled-coil region" evidence="1">
    <location>
        <begin position="26"/>
        <end position="70"/>
    </location>
</feature>
<reference evidence="2" key="1">
    <citation type="submission" date="2021-06" db="EMBL/GenBank/DDBJ databases">
        <authorList>
            <person name="Kallberg Y."/>
            <person name="Tangrot J."/>
            <person name="Rosling A."/>
        </authorList>
    </citation>
    <scope>NUCLEOTIDE SEQUENCE</scope>
    <source>
        <strain evidence="2">87-6 pot B 2015</strain>
    </source>
</reference>
<dbReference type="Proteomes" id="UP000789375">
    <property type="component" value="Unassembled WGS sequence"/>
</dbReference>
<organism evidence="2 3">
    <name type="scientific">Funneliformis mosseae</name>
    <name type="common">Endomycorrhizal fungus</name>
    <name type="synonym">Glomus mosseae</name>
    <dbReference type="NCBI Taxonomy" id="27381"/>
    <lineage>
        <taxon>Eukaryota</taxon>
        <taxon>Fungi</taxon>
        <taxon>Fungi incertae sedis</taxon>
        <taxon>Mucoromycota</taxon>
        <taxon>Glomeromycotina</taxon>
        <taxon>Glomeromycetes</taxon>
        <taxon>Glomerales</taxon>
        <taxon>Glomeraceae</taxon>
        <taxon>Funneliformis</taxon>
    </lineage>
</organism>
<keyword evidence="3" id="KW-1185">Reference proteome</keyword>
<sequence length="77" mass="9427">QSFSVQLWTSLFMENITVGKNFKPRAEIWKREIKELEQSNEGLRSQFKCLEEKVREREEVSREKQRIIEMRIRNLEI</sequence>
<accession>A0A9N9NK51</accession>